<dbReference type="KEGG" id="pflu:BWO91_09775"/>
<organism evidence="1 2">
    <name type="scientific">Plantibacter flavus</name>
    <dbReference type="NCBI Taxonomy" id="150123"/>
    <lineage>
        <taxon>Bacteria</taxon>
        <taxon>Bacillati</taxon>
        <taxon>Actinomycetota</taxon>
        <taxon>Actinomycetes</taxon>
        <taxon>Micrococcales</taxon>
        <taxon>Microbacteriaceae</taxon>
        <taxon>Plantibacter</taxon>
    </lineage>
</organism>
<keyword evidence="2" id="KW-1185">Reference proteome</keyword>
<proteinExistence type="predicted"/>
<dbReference type="EMBL" id="RKHL01000001">
    <property type="protein sequence ID" value="ROR81769.1"/>
    <property type="molecule type" value="Genomic_DNA"/>
</dbReference>
<accession>A0A1S7B9B6</accession>
<protein>
    <submittedName>
        <fullName evidence="1">Uncharacterized protein</fullName>
    </submittedName>
</protein>
<name>A0A1S7B9B6_9MICO</name>
<gene>
    <name evidence="1" type="ORF">EDD42_1841</name>
</gene>
<comment type="caution">
    <text evidence="1">The sequence shown here is derived from an EMBL/GenBank/DDBJ whole genome shotgun (WGS) entry which is preliminary data.</text>
</comment>
<dbReference type="Proteomes" id="UP000266915">
    <property type="component" value="Unassembled WGS sequence"/>
</dbReference>
<evidence type="ECO:0000313" key="2">
    <source>
        <dbReference type="Proteomes" id="UP000266915"/>
    </source>
</evidence>
<dbReference type="RefSeq" id="WP_064293764.1">
    <property type="nucleotide sequence ID" value="NZ_CP019402.1"/>
</dbReference>
<reference evidence="1 2" key="1">
    <citation type="submission" date="2018-11" db="EMBL/GenBank/DDBJ databases">
        <title>Sequencing the genomes of 1000 actinobacteria strains.</title>
        <authorList>
            <person name="Klenk H.-P."/>
        </authorList>
    </citation>
    <scope>NUCLEOTIDE SEQUENCE [LARGE SCALE GENOMIC DNA]</scope>
    <source>
        <strain evidence="1 2">DSM 14012</strain>
    </source>
</reference>
<dbReference type="AlphaFoldDB" id="A0A1S7B9B6"/>
<dbReference type="STRING" id="150123.BWO91_09775"/>
<dbReference type="OrthoDB" id="3268477at2"/>
<evidence type="ECO:0000313" key="1">
    <source>
        <dbReference type="EMBL" id="ROR81769.1"/>
    </source>
</evidence>
<sequence>MAKEPSEQYWYNTKTGQVEFGFESSVVDRVGPFETAAEASHALERLRANSAKWDADEAAED</sequence>